<protein>
    <submittedName>
        <fullName evidence="1">Uncharacterized protein</fullName>
    </submittedName>
</protein>
<dbReference type="EMBL" id="RXFT01000006">
    <property type="protein sequence ID" value="RUR68698.1"/>
    <property type="molecule type" value="Genomic_DNA"/>
</dbReference>
<dbReference type="Proteomes" id="UP000281118">
    <property type="component" value="Unassembled WGS sequence"/>
</dbReference>
<evidence type="ECO:0000313" key="1">
    <source>
        <dbReference type="EMBL" id="RUR68698.1"/>
    </source>
</evidence>
<organism evidence="1 2">
    <name type="scientific">Variovorax guangxiensis</name>
    <dbReference type="NCBI Taxonomy" id="1775474"/>
    <lineage>
        <taxon>Bacteria</taxon>
        <taxon>Pseudomonadati</taxon>
        <taxon>Pseudomonadota</taxon>
        <taxon>Betaproteobacteria</taxon>
        <taxon>Burkholderiales</taxon>
        <taxon>Comamonadaceae</taxon>
        <taxon>Variovorax</taxon>
    </lineage>
</organism>
<accession>A0A3S0XFK9</accession>
<name>A0A3S0XFK9_9BURK</name>
<reference evidence="1 2" key="1">
    <citation type="submission" date="2018-12" db="EMBL/GenBank/DDBJ databases">
        <title>The genome sequences of Variovorax guangxiensis DSM 27352.</title>
        <authorList>
            <person name="Gao J."/>
            <person name="Sun J."/>
        </authorList>
    </citation>
    <scope>NUCLEOTIDE SEQUENCE [LARGE SCALE GENOMIC DNA]</scope>
    <source>
        <strain evidence="1 2">DSM 27352</strain>
    </source>
</reference>
<comment type="caution">
    <text evidence="1">The sequence shown here is derived from an EMBL/GenBank/DDBJ whole genome shotgun (WGS) entry which is preliminary data.</text>
</comment>
<gene>
    <name evidence="1" type="ORF">EJP67_16675</name>
</gene>
<evidence type="ECO:0000313" key="2">
    <source>
        <dbReference type="Proteomes" id="UP000281118"/>
    </source>
</evidence>
<dbReference type="AlphaFoldDB" id="A0A3S0XFK9"/>
<proteinExistence type="predicted"/>
<dbReference type="RefSeq" id="WP_126022832.1">
    <property type="nucleotide sequence ID" value="NZ_RXFT01000006.1"/>
</dbReference>
<sequence length="101" mass="10882">MNLAEAVDRLSNIDHATSIRGHIEAFELCAPHYSGSKADVVMVRSSLWFAQLPLPPRARAIVTVMAIEAQKALLKQTMSPVSPAVQPSQVAVAALPSKHKI</sequence>